<dbReference type="EMBL" id="KL198036">
    <property type="protein sequence ID" value="KDQ14614.1"/>
    <property type="molecule type" value="Genomic_DNA"/>
</dbReference>
<keyword evidence="3" id="KW-1185">Reference proteome</keyword>
<evidence type="ECO:0000313" key="3">
    <source>
        <dbReference type="Proteomes" id="UP000027195"/>
    </source>
</evidence>
<feature type="chain" id="PRO_5001644666" description="Granulins domain-containing protein" evidence="1">
    <location>
        <begin position="23"/>
        <end position="116"/>
    </location>
</feature>
<protein>
    <recommendedName>
        <fullName evidence="4">Granulins domain-containing protein</fullName>
    </recommendedName>
</protein>
<proteinExistence type="predicted"/>
<gene>
    <name evidence="2" type="ORF">BOTBODRAFT_32370</name>
</gene>
<feature type="signal peptide" evidence="1">
    <location>
        <begin position="1"/>
        <end position="22"/>
    </location>
</feature>
<dbReference type="AlphaFoldDB" id="A0A067MGG2"/>
<dbReference type="InParanoid" id="A0A067MGG2"/>
<dbReference type="Proteomes" id="UP000027195">
    <property type="component" value="Unassembled WGS sequence"/>
</dbReference>
<evidence type="ECO:0008006" key="4">
    <source>
        <dbReference type="Google" id="ProtNLM"/>
    </source>
</evidence>
<keyword evidence="1" id="KW-0732">Signal</keyword>
<accession>A0A067MGG2</accession>
<reference evidence="3" key="1">
    <citation type="journal article" date="2014" name="Proc. Natl. Acad. Sci. U.S.A.">
        <title>Extensive sampling of basidiomycete genomes demonstrates inadequacy of the white-rot/brown-rot paradigm for wood decay fungi.</title>
        <authorList>
            <person name="Riley R."/>
            <person name="Salamov A.A."/>
            <person name="Brown D.W."/>
            <person name="Nagy L.G."/>
            <person name="Floudas D."/>
            <person name="Held B.W."/>
            <person name="Levasseur A."/>
            <person name="Lombard V."/>
            <person name="Morin E."/>
            <person name="Otillar R."/>
            <person name="Lindquist E.A."/>
            <person name="Sun H."/>
            <person name="LaButti K.M."/>
            <person name="Schmutz J."/>
            <person name="Jabbour D."/>
            <person name="Luo H."/>
            <person name="Baker S.E."/>
            <person name="Pisabarro A.G."/>
            <person name="Walton J.D."/>
            <person name="Blanchette R.A."/>
            <person name="Henrissat B."/>
            <person name="Martin F."/>
            <person name="Cullen D."/>
            <person name="Hibbett D.S."/>
            <person name="Grigoriev I.V."/>
        </authorList>
    </citation>
    <scope>NUCLEOTIDE SEQUENCE [LARGE SCALE GENOMIC DNA]</scope>
    <source>
        <strain evidence="3">FD-172 SS1</strain>
    </source>
</reference>
<dbReference type="HOGENOM" id="CLU_2096478_0_0_1"/>
<name>A0A067MGG2_BOTB1</name>
<evidence type="ECO:0000256" key="1">
    <source>
        <dbReference type="SAM" id="SignalP"/>
    </source>
</evidence>
<evidence type="ECO:0000313" key="2">
    <source>
        <dbReference type="EMBL" id="KDQ14614.1"/>
    </source>
</evidence>
<organism evidence="2 3">
    <name type="scientific">Botryobasidium botryosum (strain FD-172 SS1)</name>
    <dbReference type="NCBI Taxonomy" id="930990"/>
    <lineage>
        <taxon>Eukaryota</taxon>
        <taxon>Fungi</taxon>
        <taxon>Dikarya</taxon>
        <taxon>Basidiomycota</taxon>
        <taxon>Agaricomycotina</taxon>
        <taxon>Agaricomycetes</taxon>
        <taxon>Cantharellales</taxon>
        <taxon>Botryobasidiaceae</taxon>
        <taxon>Botryobasidium</taxon>
    </lineage>
</organism>
<sequence>MYMTRLLAVLLAFAAFVLVVSASKLELARDADSEVGESEGALSARHTTPNDMLWRGMRNKTECRAGYKRCSSAEGGHCCASTGACCPGARRSCCRPGWKCVNVGGQAKCCQGDGCH</sequence>